<protein>
    <recommendedName>
        <fullName evidence="3">Nlr family card domain protein</fullName>
    </recommendedName>
</protein>
<evidence type="ECO:0000313" key="1">
    <source>
        <dbReference type="EMBL" id="KAH7942819.1"/>
    </source>
</evidence>
<gene>
    <name evidence="1" type="ORF">HPB52_001601</name>
</gene>
<organism evidence="1 2">
    <name type="scientific">Rhipicephalus sanguineus</name>
    <name type="common">Brown dog tick</name>
    <name type="synonym">Ixodes sanguineus</name>
    <dbReference type="NCBI Taxonomy" id="34632"/>
    <lineage>
        <taxon>Eukaryota</taxon>
        <taxon>Metazoa</taxon>
        <taxon>Ecdysozoa</taxon>
        <taxon>Arthropoda</taxon>
        <taxon>Chelicerata</taxon>
        <taxon>Arachnida</taxon>
        <taxon>Acari</taxon>
        <taxon>Parasitiformes</taxon>
        <taxon>Ixodida</taxon>
        <taxon>Ixodoidea</taxon>
        <taxon>Ixodidae</taxon>
        <taxon>Rhipicephalinae</taxon>
        <taxon>Rhipicephalus</taxon>
        <taxon>Rhipicephalus</taxon>
    </lineage>
</organism>
<dbReference type="Proteomes" id="UP000821837">
    <property type="component" value="Unassembled WGS sequence"/>
</dbReference>
<dbReference type="InterPro" id="IPR032675">
    <property type="entry name" value="LRR_dom_sf"/>
</dbReference>
<name>A0A9D4SQH5_RHISA</name>
<dbReference type="SUPFAM" id="SSF52047">
    <property type="entry name" value="RNI-like"/>
    <property type="match status" value="1"/>
</dbReference>
<dbReference type="PANTHER" id="PTHR47679">
    <property type="entry name" value="PROTEIN TORNADO 1"/>
    <property type="match status" value="1"/>
</dbReference>
<comment type="caution">
    <text evidence="1">The sequence shown here is derived from an EMBL/GenBank/DDBJ whole genome shotgun (WGS) entry which is preliminary data.</text>
</comment>
<reference evidence="1" key="2">
    <citation type="submission" date="2021-09" db="EMBL/GenBank/DDBJ databases">
        <authorList>
            <person name="Jia N."/>
            <person name="Wang J."/>
            <person name="Shi W."/>
            <person name="Du L."/>
            <person name="Sun Y."/>
            <person name="Zhan W."/>
            <person name="Jiang J."/>
            <person name="Wang Q."/>
            <person name="Zhang B."/>
            <person name="Ji P."/>
            <person name="Sakyi L.B."/>
            <person name="Cui X."/>
            <person name="Yuan T."/>
            <person name="Jiang B."/>
            <person name="Yang W."/>
            <person name="Lam T.T.-Y."/>
            <person name="Chang Q."/>
            <person name="Ding S."/>
            <person name="Wang X."/>
            <person name="Zhu J."/>
            <person name="Ruan X."/>
            <person name="Zhao L."/>
            <person name="Wei J."/>
            <person name="Que T."/>
            <person name="Du C."/>
            <person name="Cheng J."/>
            <person name="Dai P."/>
            <person name="Han X."/>
            <person name="Huang E."/>
            <person name="Gao Y."/>
            <person name="Liu J."/>
            <person name="Shao H."/>
            <person name="Ye R."/>
            <person name="Li L."/>
            <person name="Wei W."/>
            <person name="Wang X."/>
            <person name="Wang C."/>
            <person name="Huo Q."/>
            <person name="Li W."/>
            <person name="Guo W."/>
            <person name="Chen H."/>
            <person name="Chen S."/>
            <person name="Zhou L."/>
            <person name="Zhou L."/>
            <person name="Ni X."/>
            <person name="Tian J."/>
            <person name="Zhou Y."/>
            <person name="Sheng Y."/>
            <person name="Liu T."/>
            <person name="Pan Y."/>
            <person name="Xia L."/>
            <person name="Li J."/>
            <person name="Zhao F."/>
            <person name="Cao W."/>
        </authorList>
    </citation>
    <scope>NUCLEOTIDE SEQUENCE</scope>
    <source>
        <strain evidence="1">Rsan-2018</strain>
        <tissue evidence="1">Larvae</tissue>
    </source>
</reference>
<dbReference type="PANTHER" id="PTHR47679:SF2">
    <property type="entry name" value="C-TERMINAL OF ROC (COR) DOMAIN-CONTAINING PROTEIN"/>
    <property type="match status" value="1"/>
</dbReference>
<evidence type="ECO:0008006" key="3">
    <source>
        <dbReference type="Google" id="ProtNLM"/>
    </source>
</evidence>
<evidence type="ECO:0000313" key="2">
    <source>
        <dbReference type="Proteomes" id="UP000821837"/>
    </source>
</evidence>
<keyword evidence="2" id="KW-1185">Reference proteome</keyword>
<dbReference type="EMBL" id="JABSTV010001253">
    <property type="protein sequence ID" value="KAH7942819.1"/>
    <property type="molecule type" value="Genomic_DNA"/>
</dbReference>
<reference evidence="1" key="1">
    <citation type="journal article" date="2020" name="Cell">
        <title>Large-Scale Comparative Analyses of Tick Genomes Elucidate Their Genetic Diversity and Vector Capacities.</title>
        <authorList>
            <consortium name="Tick Genome and Microbiome Consortium (TIGMIC)"/>
            <person name="Jia N."/>
            <person name="Wang J."/>
            <person name="Shi W."/>
            <person name="Du L."/>
            <person name="Sun Y."/>
            <person name="Zhan W."/>
            <person name="Jiang J.F."/>
            <person name="Wang Q."/>
            <person name="Zhang B."/>
            <person name="Ji P."/>
            <person name="Bell-Sakyi L."/>
            <person name="Cui X.M."/>
            <person name="Yuan T.T."/>
            <person name="Jiang B.G."/>
            <person name="Yang W.F."/>
            <person name="Lam T.T."/>
            <person name="Chang Q.C."/>
            <person name="Ding S.J."/>
            <person name="Wang X.J."/>
            <person name="Zhu J.G."/>
            <person name="Ruan X.D."/>
            <person name="Zhao L."/>
            <person name="Wei J.T."/>
            <person name="Ye R.Z."/>
            <person name="Que T.C."/>
            <person name="Du C.H."/>
            <person name="Zhou Y.H."/>
            <person name="Cheng J.X."/>
            <person name="Dai P.F."/>
            <person name="Guo W.B."/>
            <person name="Han X.H."/>
            <person name="Huang E.J."/>
            <person name="Li L.F."/>
            <person name="Wei W."/>
            <person name="Gao Y.C."/>
            <person name="Liu J.Z."/>
            <person name="Shao H.Z."/>
            <person name="Wang X."/>
            <person name="Wang C.C."/>
            <person name="Yang T.C."/>
            <person name="Huo Q.B."/>
            <person name="Li W."/>
            <person name="Chen H.Y."/>
            <person name="Chen S.E."/>
            <person name="Zhou L.G."/>
            <person name="Ni X.B."/>
            <person name="Tian J.H."/>
            <person name="Sheng Y."/>
            <person name="Liu T."/>
            <person name="Pan Y.S."/>
            <person name="Xia L.Y."/>
            <person name="Li J."/>
            <person name="Zhao F."/>
            <person name="Cao W.C."/>
        </authorList>
    </citation>
    <scope>NUCLEOTIDE SEQUENCE</scope>
    <source>
        <strain evidence="1">Rsan-2018</strain>
    </source>
</reference>
<dbReference type="Gene3D" id="3.80.10.10">
    <property type="entry name" value="Ribonuclease Inhibitor"/>
    <property type="match status" value="1"/>
</dbReference>
<sequence>MAGASAVLARSSFSTDDYGACLEAILLKCTRGQTRVCHLLSYLTDFNAALWNIGLQLREDDDRKQPGNLVVVTVPGTCAEFPLCDVCAHNEELAVSYLRCLLRVHRCIFSAEMNCGVANSAMVIEALASSSSLRRLTVRGTELQDEREARLRGPVSVGHLASGYVYPNDSLATPVISLLLQRDSDTALTSLDVAELAMTPSGVDMLITALMENETVAELVVGYDVFARRPRDDPYAFPFERYLKKKNATLKKLALKTSIPLFCISHMRALAQAISSISTLEELHAQWPSTPQLCAVFATAVFQSRSLRSVRLLLRDVGYGTVVFTASDESGRPTLQSWPSVLRHNRVLRNLDLDVSWCLTEHCLRLLNALALNRGSLQTVSLRNLLDEGCLKAVCETIRNRGLGDRVCINDHLVAFGHAPILPLCPEVTAVTVSSRYLSQIVRVLRNVFKALATCHHVTSLQLLLHSSTSRTFRLLATYIRGASTLKEIKLRIYTGSIHEPDDEEVAMDVGDVDASVTQALQLLYKALCSNLYITKLHLFSRITLSEDDCRMFAEYATLNNGRLYELSMKHVSFPGHFARRLVPPFRRNYSLLFLEVPVCLKPDPDMYGAQDVVRRNCGLVESATKFVMGERDRYGASALEFVSEHPKLVENVRREAALPGDAEARNKITDVSRLLRRIDMHEFMRMTGVVERQVVCDYREQDDDTQFDKLNFYCWTHIRQYLKLRDVVLDWDLV</sequence>
<proteinExistence type="predicted"/>
<dbReference type="VEuPathDB" id="VectorBase:RSAN_039918"/>
<dbReference type="AlphaFoldDB" id="A0A9D4SQH5"/>
<accession>A0A9D4SQH5</accession>